<dbReference type="InterPro" id="IPR052519">
    <property type="entry name" value="Euk-type_GlcNAc_Kinase"/>
</dbReference>
<dbReference type="PANTHER" id="PTHR43190">
    <property type="entry name" value="N-ACETYL-D-GLUCOSAMINE KINASE"/>
    <property type="match status" value="1"/>
</dbReference>
<proteinExistence type="predicted"/>
<dbReference type="AlphaFoldDB" id="A0A644VXQ0"/>
<evidence type="ECO:0008006" key="2">
    <source>
        <dbReference type="Google" id="ProtNLM"/>
    </source>
</evidence>
<dbReference type="InterPro" id="IPR043129">
    <property type="entry name" value="ATPase_NBD"/>
</dbReference>
<gene>
    <name evidence="1" type="ORF">SDC9_42252</name>
</gene>
<dbReference type="CDD" id="cd24079">
    <property type="entry name" value="ASKHA_NBD_PG1100-like"/>
    <property type="match status" value="1"/>
</dbReference>
<reference evidence="1" key="1">
    <citation type="submission" date="2019-08" db="EMBL/GenBank/DDBJ databases">
        <authorList>
            <person name="Kucharzyk K."/>
            <person name="Murdoch R.W."/>
            <person name="Higgins S."/>
            <person name="Loffler F."/>
        </authorList>
    </citation>
    <scope>NUCLEOTIDE SEQUENCE</scope>
</reference>
<dbReference type="Gene3D" id="3.30.420.40">
    <property type="match status" value="2"/>
</dbReference>
<accession>A0A644VXQ0</accession>
<dbReference type="EMBL" id="VSSQ01000494">
    <property type="protein sequence ID" value="MPL96077.1"/>
    <property type="molecule type" value="Genomic_DNA"/>
</dbReference>
<protein>
    <recommendedName>
        <fullName evidence="2">ATPase BadF/BadG/BcrA/BcrD type domain-containing protein</fullName>
    </recommendedName>
</protein>
<dbReference type="Gene3D" id="1.10.720.160">
    <property type="match status" value="1"/>
</dbReference>
<dbReference type="PANTHER" id="PTHR43190:SF3">
    <property type="entry name" value="N-ACETYL-D-GLUCOSAMINE KINASE"/>
    <property type="match status" value="1"/>
</dbReference>
<organism evidence="1">
    <name type="scientific">bioreactor metagenome</name>
    <dbReference type="NCBI Taxonomy" id="1076179"/>
    <lineage>
        <taxon>unclassified sequences</taxon>
        <taxon>metagenomes</taxon>
        <taxon>ecological metagenomes</taxon>
    </lineage>
</organism>
<evidence type="ECO:0000313" key="1">
    <source>
        <dbReference type="EMBL" id="MPL96077.1"/>
    </source>
</evidence>
<name>A0A644VXQ0_9ZZZZ</name>
<dbReference type="SUPFAM" id="SSF53067">
    <property type="entry name" value="Actin-like ATPase domain"/>
    <property type="match status" value="2"/>
</dbReference>
<comment type="caution">
    <text evidence="1">The sequence shown here is derived from an EMBL/GenBank/DDBJ whole genome shotgun (WGS) entry which is preliminary data.</text>
</comment>
<sequence>MKLIAYTGSSDTTWSITEDAKLIRQIITPGINPFYQSTGEIQELILSALLPHIECQSVKELFFYGAGCSFPEKKVTVEDALKYYFPDTKIQIESDLLGAARGLFQHEQGIACIIGTGSNSCHYDGNRIVTNISPLGFILGDEGSGAVLGKQLLADCIKKQLPEWICEKLYDEFELTQEQIMDKVYTHPFPSKFLASFTGFIAEHIEEPAIFNLVYDSFDAFFIRNVMHYDLTDMQVGFVGSVAFMLKDPLEIAASERNIFISQVLDNPVAGLIQFHN</sequence>